<keyword evidence="3" id="KW-0687">Ribonucleoprotein</keyword>
<dbReference type="SUPFAM" id="SSF52042">
    <property type="entry name" value="Ribosomal protein L32e"/>
    <property type="match status" value="1"/>
</dbReference>
<sequence length="849" mass="96372">MDIMARWNHYQDLEDLLKLAMKQKDWNEVLASLNENLNGIGLHLGDMYISEGSSDVFLSKIRLKCETYQILITSKVGYLVRRADFFARIDEENRSDVWEFYDELEVLLEEAQTSGCWHKIVPELSETTNLSGLFLVDTEVPSYGLVEQLPAMDGHFDVKGLMAPTSPVFPSVVLESLPAVKQATLLTQPAAKPEAEAVSSSPGLQSILKPMLLLPYHVSMTLAWMAPRQWFWFFQWFRCQIRCINSISKANYSLSPVSSLNDSMSSPFSLASTPYFTESSELEVNHSDLVDSGGSGSRHRRRKRLKYGVRPLSIGSEHPVDPDSPPSFPRAQVNDKPPPQPASISSKSGNMGGLNNLCNGARKLSRRMGAINAPPPSVSRAATLPHCLPKITTPDARASAPPPVHAVPTTKLSPHSAPWCPSNQLNHPSEVPVPLGTTWIGWSNGKDVTGSVVAWPASRYLEGIMAIVPAPHKKIVKKRTKKFIRHQSDRYVCVKQSWRKPKGIDNRVRRRFKGMYKMPNIGYGSAKSTKHMLPNGFRKVVVNNIKELEVLMMQNKKFCAEIAHSVSAKKRKTIVERAQQLSIRVTNPNARLRSEENEYLFYESWRKEKRLQSIVSERRYKYSKPISVSPLLTSSTNRVILSEESSNYNHLRLGIRNTYVIILINLISIIAAIVSLVYMNTLTPEIKIQVDAYCLFDVYIDRCNESFRNDVLPFRNYRVNRASYSFGSGREPEYRMPFDMEKSRFVVPFDGIYYFHFRGYKGSKSCDLHFHVNKKSELFKCPIKTGIGELVSWNIMKVLNQDDIIYLKSSKIGIKNNHTFFTCSPYLKAEFLGMLLKNNARRVEWNQIA</sequence>
<dbReference type="SUPFAM" id="SSF49842">
    <property type="entry name" value="TNF-like"/>
    <property type="match status" value="1"/>
</dbReference>
<evidence type="ECO:0000313" key="8">
    <source>
        <dbReference type="Proteomes" id="UP000675881"/>
    </source>
</evidence>
<feature type="region of interest" description="Disordered" evidence="5">
    <location>
        <begin position="287"/>
        <end position="358"/>
    </location>
</feature>
<feature type="compositionally biased region" description="Basic residues" evidence="5">
    <location>
        <begin position="297"/>
        <end position="307"/>
    </location>
</feature>
<evidence type="ECO:0000256" key="4">
    <source>
        <dbReference type="ARBA" id="ARBA00035335"/>
    </source>
</evidence>
<feature type="transmembrane region" description="Helical" evidence="6">
    <location>
        <begin position="659"/>
        <end position="679"/>
    </location>
</feature>
<keyword evidence="8" id="KW-1185">Reference proteome</keyword>
<reference evidence="7" key="1">
    <citation type="submission" date="2021-02" db="EMBL/GenBank/DDBJ databases">
        <authorList>
            <person name="Bekaert M."/>
        </authorList>
    </citation>
    <scope>NUCLEOTIDE SEQUENCE</scope>
    <source>
        <strain evidence="7">IoA-00</strain>
    </source>
</reference>
<protein>
    <recommendedName>
        <fullName evidence="4">60S ribosomal protein L32</fullName>
    </recommendedName>
</protein>
<dbReference type="CDD" id="cd00513">
    <property type="entry name" value="Ribosomal_L32_L32e"/>
    <property type="match status" value="1"/>
</dbReference>
<name>A0A7R8CFG8_LEPSM</name>
<dbReference type="AlphaFoldDB" id="A0A7R8CFG8"/>
<accession>A0A7R8CFG8</accession>
<dbReference type="Pfam" id="PF01655">
    <property type="entry name" value="Ribosomal_L32e"/>
    <property type="match status" value="1"/>
</dbReference>
<dbReference type="EMBL" id="HG994590">
    <property type="protein sequence ID" value="CAF2806321.1"/>
    <property type="molecule type" value="Genomic_DNA"/>
</dbReference>
<dbReference type="PANTHER" id="PTHR23413:SF1">
    <property type="entry name" value="RIBOSOMAL PROTEIN L32"/>
    <property type="match status" value="1"/>
</dbReference>
<dbReference type="Proteomes" id="UP000675881">
    <property type="component" value="Chromosome 11"/>
</dbReference>
<evidence type="ECO:0000256" key="2">
    <source>
        <dbReference type="ARBA" id="ARBA00022980"/>
    </source>
</evidence>
<proteinExistence type="inferred from homology"/>
<keyword evidence="6" id="KW-1133">Transmembrane helix</keyword>
<evidence type="ECO:0000313" key="7">
    <source>
        <dbReference type="EMBL" id="CAF2806321.1"/>
    </source>
</evidence>
<dbReference type="InterPro" id="IPR001515">
    <property type="entry name" value="Ribosomal_eL32"/>
</dbReference>
<dbReference type="GO" id="GO:0003735">
    <property type="term" value="F:structural constituent of ribosome"/>
    <property type="evidence" value="ECO:0007669"/>
    <property type="project" value="InterPro"/>
</dbReference>
<evidence type="ECO:0000256" key="6">
    <source>
        <dbReference type="SAM" id="Phobius"/>
    </source>
</evidence>
<organism evidence="7 8">
    <name type="scientific">Lepeophtheirus salmonis</name>
    <name type="common">Salmon louse</name>
    <name type="synonym">Caligus salmonis</name>
    <dbReference type="NCBI Taxonomy" id="72036"/>
    <lineage>
        <taxon>Eukaryota</taxon>
        <taxon>Metazoa</taxon>
        <taxon>Ecdysozoa</taxon>
        <taxon>Arthropoda</taxon>
        <taxon>Crustacea</taxon>
        <taxon>Multicrustacea</taxon>
        <taxon>Hexanauplia</taxon>
        <taxon>Copepoda</taxon>
        <taxon>Siphonostomatoida</taxon>
        <taxon>Caligidae</taxon>
        <taxon>Lepeophtheirus</taxon>
    </lineage>
</organism>
<keyword evidence="2" id="KW-0689">Ribosomal protein</keyword>
<evidence type="ECO:0000256" key="3">
    <source>
        <dbReference type="ARBA" id="ARBA00023274"/>
    </source>
</evidence>
<dbReference type="Gene3D" id="2.60.120.40">
    <property type="match status" value="1"/>
</dbReference>
<dbReference type="PANTHER" id="PTHR23413">
    <property type="entry name" value="60S RIBOSOMAL PROTEIN L32 AND DNA-DIRECTED RNA POLYMERASE II, SUBUNIT N"/>
    <property type="match status" value="1"/>
</dbReference>
<dbReference type="SMART" id="SM01393">
    <property type="entry name" value="Ribosomal_L32e"/>
    <property type="match status" value="1"/>
</dbReference>
<dbReference type="OrthoDB" id="268693at2759"/>
<gene>
    <name evidence="7" type="ORF">LSAA_2875</name>
</gene>
<dbReference type="GO" id="GO:0022625">
    <property type="term" value="C:cytosolic large ribosomal subunit"/>
    <property type="evidence" value="ECO:0007669"/>
    <property type="project" value="TreeGrafter"/>
</dbReference>
<keyword evidence="6" id="KW-0812">Transmembrane</keyword>
<comment type="similarity">
    <text evidence="1">Belongs to the eukaryotic ribosomal protein eL32 family.</text>
</comment>
<dbReference type="InterPro" id="IPR008983">
    <property type="entry name" value="Tumour_necrosis_fac-like_dom"/>
</dbReference>
<evidence type="ECO:0000256" key="5">
    <source>
        <dbReference type="SAM" id="MobiDB-lite"/>
    </source>
</evidence>
<dbReference type="InterPro" id="IPR036351">
    <property type="entry name" value="Ribosomal_eL32_sf"/>
</dbReference>
<keyword evidence="6" id="KW-0472">Membrane</keyword>
<evidence type="ECO:0000256" key="1">
    <source>
        <dbReference type="ARBA" id="ARBA00008431"/>
    </source>
</evidence>
<dbReference type="GO" id="GO:0006412">
    <property type="term" value="P:translation"/>
    <property type="evidence" value="ECO:0007669"/>
    <property type="project" value="InterPro"/>
</dbReference>